<dbReference type="GO" id="GO:0005886">
    <property type="term" value="C:plasma membrane"/>
    <property type="evidence" value="ECO:0007669"/>
    <property type="project" value="TreeGrafter"/>
</dbReference>
<comment type="caution">
    <text evidence="6">Lacks conserved residue(s) required for the propagation of feature annotation.</text>
</comment>
<evidence type="ECO:0000256" key="7">
    <source>
        <dbReference type="RuleBase" id="RU004375"/>
    </source>
</evidence>
<keyword evidence="3 7" id="KW-0472">Membrane</keyword>
<dbReference type="InterPro" id="IPR001799">
    <property type="entry name" value="Ephrin_RBD"/>
</dbReference>
<dbReference type="Proteomes" id="UP000014760">
    <property type="component" value="Unassembled WGS sequence"/>
</dbReference>
<feature type="compositionally biased region" description="Basic and acidic residues" evidence="8">
    <location>
        <begin position="219"/>
        <end position="243"/>
    </location>
</feature>
<evidence type="ECO:0000256" key="1">
    <source>
        <dbReference type="ARBA" id="ARBA00004370"/>
    </source>
</evidence>
<dbReference type="PANTHER" id="PTHR11304">
    <property type="entry name" value="EPHRIN"/>
    <property type="match status" value="1"/>
</dbReference>
<evidence type="ECO:0000313" key="10">
    <source>
        <dbReference type="EMBL" id="ELU12166.1"/>
    </source>
</evidence>
<dbReference type="AlphaFoldDB" id="R7V734"/>
<dbReference type="GO" id="GO:0046875">
    <property type="term" value="F:ephrin receptor binding"/>
    <property type="evidence" value="ECO:0007669"/>
    <property type="project" value="TreeGrafter"/>
</dbReference>
<evidence type="ECO:0000256" key="4">
    <source>
        <dbReference type="ARBA" id="ARBA00023157"/>
    </source>
</evidence>
<evidence type="ECO:0000256" key="5">
    <source>
        <dbReference type="ARBA" id="ARBA00023180"/>
    </source>
</evidence>
<dbReference type="Pfam" id="PF00812">
    <property type="entry name" value="Ephrin"/>
    <property type="match status" value="1"/>
</dbReference>
<dbReference type="OMA" id="RVCCKPE"/>
<dbReference type="OrthoDB" id="6250301at2759"/>
<feature type="compositionally biased region" description="Polar residues" evidence="8">
    <location>
        <begin position="148"/>
        <end position="161"/>
    </location>
</feature>
<dbReference type="GO" id="GO:0007411">
    <property type="term" value="P:axon guidance"/>
    <property type="evidence" value="ECO:0007669"/>
    <property type="project" value="TreeGrafter"/>
</dbReference>
<evidence type="ECO:0000259" key="9">
    <source>
        <dbReference type="PROSITE" id="PS51551"/>
    </source>
</evidence>
<dbReference type="PROSITE" id="PS51551">
    <property type="entry name" value="EPHRIN_RBD_2"/>
    <property type="match status" value="1"/>
</dbReference>
<sequence length="274" mass="30553">MRFINHSLRFKASNNDHVIEVNLYDDIDFVCPHFEDDDSGNYEEYYLIHQVSKREYDDCNLYSPDTAIMIVNCSSPGKKKRFTILFEPFQSIPNVPEYHPGGRYYFISTSTGGREGIANPHQGACVYKNMKLTIQVCCESTTPPPPANSTLAIPSTDSTPHPSVVPGNANTSSDLSTTTPKITSTPPPSPPSTTLKDPKDPQGSSNPKFKTTVTPYRSKPPDRTKDPDDEKRENEIDDPEHHKSINRASDSRVPQTLLCASLTFSAVLRYLLGR</sequence>
<evidence type="ECO:0000256" key="8">
    <source>
        <dbReference type="SAM" id="MobiDB-lite"/>
    </source>
</evidence>
<keyword evidence="12" id="KW-1185">Reference proteome</keyword>
<evidence type="ECO:0000256" key="6">
    <source>
        <dbReference type="PROSITE-ProRule" id="PRU00884"/>
    </source>
</evidence>
<dbReference type="EMBL" id="AMQN01000810">
    <property type="status" value="NOT_ANNOTATED_CDS"/>
    <property type="molecule type" value="Genomic_DNA"/>
</dbReference>
<name>R7V734_CAPTE</name>
<evidence type="ECO:0000256" key="2">
    <source>
        <dbReference type="ARBA" id="ARBA00022729"/>
    </source>
</evidence>
<keyword evidence="5" id="KW-0325">Glycoprotein</keyword>
<dbReference type="EnsemblMetazoa" id="CapteT225002">
    <property type="protein sequence ID" value="CapteP225002"/>
    <property type="gene ID" value="CapteG225002"/>
</dbReference>
<feature type="compositionally biased region" description="Polar residues" evidence="8">
    <location>
        <begin position="202"/>
        <end position="215"/>
    </location>
</feature>
<accession>R7V734</accession>
<dbReference type="PRINTS" id="PR01347">
    <property type="entry name" value="EPHRIN"/>
</dbReference>
<evidence type="ECO:0000313" key="11">
    <source>
        <dbReference type="EnsemblMetazoa" id="CapteP225002"/>
    </source>
</evidence>
<dbReference type="InterPro" id="IPR031328">
    <property type="entry name" value="Ephrin"/>
</dbReference>
<feature type="region of interest" description="Disordered" evidence="8">
    <location>
        <begin position="143"/>
        <end position="252"/>
    </location>
</feature>
<organism evidence="10">
    <name type="scientific">Capitella teleta</name>
    <name type="common">Polychaete worm</name>
    <dbReference type="NCBI Taxonomy" id="283909"/>
    <lineage>
        <taxon>Eukaryota</taxon>
        <taxon>Metazoa</taxon>
        <taxon>Spiralia</taxon>
        <taxon>Lophotrochozoa</taxon>
        <taxon>Annelida</taxon>
        <taxon>Polychaeta</taxon>
        <taxon>Sedentaria</taxon>
        <taxon>Scolecida</taxon>
        <taxon>Capitellidae</taxon>
        <taxon>Capitella</taxon>
    </lineage>
</organism>
<dbReference type="PANTHER" id="PTHR11304:SF29">
    <property type="entry name" value="EPHRIN"/>
    <property type="match status" value="1"/>
</dbReference>
<feature type="domain" description="Ephrin RBD" evidence="9">
    <location>
        <begin position="1"/>
        <end position="136"/>
    </location>
</feature>
<dbReference type="STRING" id="283909.R7V734"/>
<dbReference type="HOGENOM" id="CLU_1016503_0_0_1"/>
<dbReference type="CDD" id="cd02675">
    <property type="entry name" value="Ephrin_ectodomain"/>
    <property type="match status" value="1"/>
</dbReference>
<dbReference type="SUPFAM" id="SSF49503">
    <property type="entry name" value="Cupredoxins"/>
    <property type="match status" value="1"/>
</dbReference>
<gene>
    <name evidence="10" type="ORF">CAPTEDRAFT_225002</name>
</gene>
<evidence type="ECO:0000313" key="12">
    <source>
        <dbReference type="Proteomes" id="UP000014760"/>
    </source>
</evidence>
<proteinExistence type="inferred from homology"/>
<comment type="similarity">
    <text evidence="6 7">Belongs to the ephrin family.</text>
</comment>
<dbReference type="InterPro" id="IPR008972">
    <property type="entry name" value="Cupredoxin"/>
</dbReference>
<keyword evidence="4" id="KW-1015">Disulfide bond</keyword>
<reference evidence="12" key="1">
    <citation type="submission" date="2012-12" db="EMBL/GenBank/DDBJ databases">
        <authorList>
            <person name="Hellsten U."/>
            <person name="Grimwood J."/>
            <person name="Chapman J.A."/>
            <person name="Shapiro H."/>
            <person name="Aerts A."/>
            <person name="Otillar R.P."/>
            <person name="Terry A.Y."/>
            <person name="Boore J.L."/>
            <person name="Simakov O."/>
            <person name="Marletaz F."/>
            <person name="Cho S.-J."/>
            <person name="Edsinger-Gonzales E."/>
            <person name="Havlak P."/>
            <person name="Kuo D.-H."/>
            <person name="Larsson T."/>
            <person name="Lv J."/>
            <person name="Arendt D."/>
            <person name="Savage R."/>
            <person name="Osoegawa K."/>
            <person name="de Jong P."/>
            <person name="Lindberg D.R."/>
            <person name="Seaver E.C."/>
            <person name="Weisblat D.A."/>
            <person name="Putnam N.H."/>
            <person name="Grigoriev I.V."/>
            <person name="Rokhsar D.S."/>
        </authorList>
    </citation>
    <scope>NUCLEOTIDE SEQUENCE</scope>
    <source>
        <strain evidence="12">I ESC-2004</strain>
    </source>
</reference>
<dbReference type="Gene3D" id="2.60.40.420">
    <property type="entry name" value="Cupredoxins - blue copper proteins"/>
    <property type="match status" value="1"/>
</dbReference>
<evidence type="ECO:0000256" key="3">
    <source>
        <dbReference type="ARBA" id="ARBA00023136"/>
    </source>
</evidence>
<dbReference type="GO" id="GO:0048013">
    <property type="term" value="P:ephrin receptor signaling pathway"/>
    <property type="evidence" value="ECO:0007669"/>
    <property type="project" value="TreeGrafter"/>
</dbReference>
<dbReference type="EMBL" id="KB296161">
    <property type="protein sequence ID" value="ELU12166.1"/>
    <property type="molecule type" value="Genomic_DNA"/>
</dbReference>
<reference evidence="11" key="3">
    <citation type="submission" date="2015-06" db="UniProtKB">
        <authorList>
            <consortium name="EnsemblMetazoa"/>
        </authorList>
    </citation>
    <scope>IDENTIFICATION</scope>
</reference>
<reference evidence="10 12" key="2">
    <citation type="journal article" date="2013" name="Nature">
        <title>Insights into bilaterian evolution from three spiralian genomes.</title>
        <authorList>
            <person name="Simakov O."/>
            <person name="Marletaz F."/>
            <person name="Cho S.J."/>
            <person name="Edsinger-Gonzales E."/>
            <person name="Havlak P."/>
            <person name="Hellsten U."/>
            <person name="Kuo D.H."/>
            <person name="Larsson T."/>
            <person name="Lv J."/>
            <person name="Arendt D."/>
            <person name="Savage R."/>
            <person name="Osoegawa K."/>
            <person name="de Jong P."/>
            <person name="Grimwood J."/>
            <person name="Chapman J.A."/>
            <person name="Shapiro H."/>
            <person name="Aerts A."/>
            <person name="Otillar R.P."/>
            <person name="Terry A.Y."/>
            <person name="Boore J.L."/>
            <person name="Grigoriev I.V."/>
            <person name="Lindberg D.R."/>
            <person name="Seaver E.C."/>
            <person name="Weisblat D.A."/>
            <person name="Putnam N.H."/>
            <person name="Rokhsar D.S."/>
        </authorList>
    </citation>
    <scope>NUCLEOTIDE SEQUENCE</scope>
    <source>
        <strain evidence="10 12">I ESC-2004</strain>
    </source>
</reference>
<comment type="subcellular location">
    <subcellularLocation>
        <location evidence="1">Membrane</location>
    </subcellularLocation>
</comment>
<protein>
    <recommendedName>
        <fullName evidence="9">Ephrin RBD domain-containing protein</fullName>
    </recommendedName>
</protein>
<keyword evidence="2" id="KW-0732">Signal</keyword>